<comment type="caution">
    <text evidence="1">The sequence shown here is derived from an EMBL/GenBank/DDBJ whole genome shotgun (WGS) entry which is preliminary data.</text>
</comment>
<dbReference type="EMBL" id="JACXZA010000002">
    <property type="protein sequence ID" value="MBD3918533.1"/>
    <property type="molecule type" value="Genomic_DNA"/>
</dbReference>
<keyword evidence="2" id="KW-1185">Reference proteome</keyword>
<sequence>MGNWLISALLRTLFHSAPTIQLTEEERRSFDRLYEEGCARPDRTIQYELSAPKYKFLAHIAQTRGVIFHGSNNTEIDQFEPRRQTLFNNELVTAVFGTTDPIWPIFYAVFRRAALIGNFRNGAVSAGGRGKVYHFYSLTKATKLNDPWTNGTVYLLPPSQFKPSVSSGGVSFDEWTNEMLVEPIAKLPVEPDDFPFRDKVGTHLASESLGRTWLLYKIRSWR</sequence>
<dbReference type="RefSeq" id="WP_191202857.1">
    <property type="nucleotide sequence ID" value="NZ_JACXZA010000002.1"/>
</dbReference>
<proteinExistence type="predicted"/>
<evidence type="ECO:0000313" key="1">
    <source>
        <dbReference type="EMBL" id="MBD3918533.1"/>
    </source>
</evidence>
<organism evidence="1 2">
    <name type="scientific">Paenibacillus terricola</name>
    <dbReference type="NCBI Taxonomy" id="2763503"/>
    <lineage>
        <taxon>Bacteria</taxon>
        <taxon>Bacillati</taxon>
        <taxon>Bacillota</taxon>
        <taxon>Bacilli</taxon>
        <taxon>Bacillales</taxon>
        <taxon>Paenibacillaceae</taxon>
        <taxon>Paenibacillus</taxon>
    </lineage>
</organism>
<protein>
    <submittedName>
        <fullName evidence="1">Uncharacterized protein</fullName>
    </submittedName>
</protein>
<reference evidence="1 2" key="1">
    <citation type="submission" date="2020-09" db="EMBL/GenBank/DDBJ databases">
        <title>Paenibacillus sp. strain PR3 16S rRNA gene Genome sequencing and assembly.</title>
        <authorList>
            <person name="Kim J."/>
        </authorList>
    </citation>
    <scope>NUCLEOTIDE SEQUENCE [LARGE SCALE GENOMIC DNA]</scope>
    <source>
        <strain evidence="1 2">PR3</strain>
    </source>
</reference>
<gene>
    <name evidence="1" type="ORF">H8B09_07200</name>
</gene>
<name>A0ABR8MRB7_9BACL</name>
<evidence type="ECO:0000313" key="2">
    <source>
        <dbReference type="Proteomes" id="UP000609346"/>
    </source>
</evidence>
<dbReference type="Proteomes" id="UP000609346">
    <property type="component" value="Unassembled WGS sequence"/>
</dbReference>
<accession>A0ABR8MRB7</accession>